<evidence type="ECO:0008006" key="3">
    <source>
        <dbReference type="Google" id="ProtNLM"/>
    </source>
</evidence>
<dbReference type="RefSeq" id="WP_200507214.1">
    <property type="nucleotide sequence ID" value="NZ_JAEHFX010000008.1"/>
</dbReference>
<evidence type="ECO:0000313" key="1">
    <source>
        <dbReference type="EMBL" id="MBK0404376.1"/>
    </source>
</evidence>
<gene>
    <name evidence="1" type="ORF">I5M27_15365</name>
</gene>
<organism evidence="1 2">
    <name type="scientific">Adhaeribacter terrigena</name>
    <dbReference type="NCBI Taxonomy" id="2793070"/>
    <lineage>
        <taxon>Bacteria</taxon>
        <taxon>Pseudomonadati</taxon>
        <taxon>Bacteroidota</taxon>
        <taxon>Cytophagia</taxon>
        <taxon>Cytophagales</taxon>
        <taxon>Hymenobacteraceae</taxon>
        <taxon>Adhaeribacter</taxon>
    </lineage>
</organism>
<reference evidence="1 2" key="1">
    <citation type="submission" date="2020-12" db="EMBL/GenBank/DDBJ databases">
        <title>Bacterial novel species Adhaeribacter sp. BT258 isolated from soil.</title>
        <authorList>
            <person name="Jung H.-Y."/>
        </authorList>
    </citation>
    <scope>NUCLEOTIDE SEQUENCE [LARGE SCALE GENOMIC DNA]</scope>
    <source>
        <strain evidence="1 2">BT258</strain>
    </source>
</reference>
<proteinExistence type="predicted"/>
<comment type="caution">
    <text evidence="1">The sequence shown here is derived from an EMBL/GenBank/DDBJ whole genome shotgun (WGS) entry which is preliminary data.</text>
</comment>
<dbReference type="EMBL" id="JAEHFX010000008">
    <property type="protein sequence ID" value="MBK0404376.1"/>
    <property type="molecule type" value="Genomic_DNA"/>
</dbReference>
<keyword evidence="2" id="KW-1185">Reference proteome</keyword>
<dbReference type="Proteomes" id="UP000644147">
    <property type="component" value="Unassembled WGS sequence"/>
</dbReference>
<evidence type="ECO:0000313" key="2">
    <source>
        <dbReference type="Proteomes" id="UP000644147"/>
    </source>
</evidence>
<sequence length="147" mass="16739">MNNSLVHPASFRDPAGFIFQAQNQVYRQVNIAYRENYDLLLNSGLYQQLVSQNLLIPHEESDWAAPLPENAYRVLKPQTIPFISYPYEWSFSQLKAAALLTLQIQEVALAHGMVLKDASAYNVQFRHGQPFSSIRFLSKNTNLARPG</sequence>
<name>A0ABS1C5A1_9BACT</name>
<accession>A0ABS1C5A1</accession>
<protein>
    <recommendedName>
        <fullName evidence="3">SAM-dependent methyltransferase</fullName>
    </recommendedName>
</protein>